<feature type="compositionally biased region" description="Acidic residues" evidence="1">
    <location>
        <begin position="90"/>
        <end position="109"/>
    </location>
</feature>
<feature type="region of interest" description="Disordered" evidence="1">
    <location>
        <begin position="1"/>
        <end position="118"/>
    </location>
</feature>
<accession>A0A9P0IJY8</accession>
<dbReference type="AlphaFoldDB" id="A0A9P0IJY8"/>
<name>A0A9P0IJY8_SPOLI</name>
<keyword evidence="3" id="KW-1185">Reference proteome</keyword>
<proteinExistence type="predicted"/>
<evidence type="ECO:0000256" key="1">
    <source>
        <dbReference type="SAM" id="MobiDB-lite"/>
    </source>
</evidence>
<organism evidence="2 3">
    <name type="scientific">Spodoptera littoralis</name>
    <name type="common">Egyptian cotton leafworm</name>
    <dbReference type="NCBI Taxonomy" id="7109"/>
    <lineage>
        <taxon>Eukaryota</taxon>
        <taxon>Metazoa</taxon>
        <taxon>Ecdysozoa</taxon>
        <taxon>Arthropoda</taxon>
        <taxon>Hexapoda</taxon>
        <taxon>Insecta</taxon>
        <taxon>Pterygota</taxon>
        <taxon>Neoptera</taxon>
        <taxon>Endopterygota</taxon>
        <taxon>Lepidoptera</taxon>
        <taxon>Glossata</taxon>
        <taxon>Ditrysia</taxon>
        <taxon>Noctuoidea</taxon>
        <taxon>Noctuidae</taxon>
        <taxon>Amphipyrinae</taxon>
        <taxon>Spodoptera</taxon>
    </lineage>
</organism>
<feature type="compositionally biased region" description="Polar residues" evidence="1">
    <location>
        <begin position="1"/>
        <end position="26"/>
    </location>
</feature>
<feature type="compositionally biased region" description="Acidic residues" evidence="1">
    <location>
        <begin position="54"/>
        <end position="83"/>
    </location>
</feature>
<protein>
    <submittedName>
        <fullName evidence="2">Uncharacterized protein</fullName>
    </submittedName>
</protein>
<evidence type="ECO:0000313" key="3">
    <source>
        <dbReference type="Proteomes" id="UP001153321"/>
    </source>
</evidence>
<dbReference type="Proteomes" id="UP001153321">
    <property type="component" value="Chromosome Z"/>
</dbReference>
<reference evidence="2" key="1">
    <citation type="submission" date="2022-02" db="EMBL/GenBank/DDBJ databases">
        <authorList>
            <person name="King R."/>
        </authorList>
    </citation>
    <scope>NUCLEOTIDE SEQUENCE</scope>
</reference>
<dbReference type="EMBL" id="LR824562">
    <property type="protein sequence ID" value="CAH1647409.1"/>
    <property type="molecule type" value="Genomic_DNA"/>
</dbReference>
<sequence length="118" mass="13658">MYSVRTLSQKMMQALNEGSNSSSTPEFESGTDDHLDPPLQEEIQNDLHFHDFDNENDVLNENIEDDGNGEEDEEEEIEADDQEEDHRNDENDENDQEDDNDNEDDEEVIQVERNVNGI</sequence>
<gene>
    <name evidence="2" type="ORF">SPLIT_LOCUS12760</name>
</gene>
<evidence type="ECO:0000313" key="2">
    <source>
        <dbReference type="EMBL" id="CAH1647409.1"/>
    </source>
</evidence>